<keyword evidence="1" id="KW-0732">Signal</keyword>
<dbReference type="AlphaFoldDB" id="H6RNK4"/>
<reference evidence="2 3" key="1">
    <citation type="journal article" date="2012" name="J. Bacteriol.">
        <title>Genome Sequence of Blastococcus saxobsidens DD2, a Stone-Inhabiting Bacterium.</title>
        <authorList>
            <person name="Chouaia B."/>
            <person name="Crotti E."/>
            <person name="Brusetti L."/>
            <person name="Daffonchio D."/>
            <person name="Essoussi I."/>
            <person name="Nouioui I."/>
            <person name="Sbissi I."/>
            <person name="Ghodhbane-Gtari F."/>
            <person name="Gtari M."/>
            <person name="Vacherie B."/>
            <person name="Barbe V."/>
            <person name="Medigue C."/>
            <person name="Gury J."/>
            <person name="Pujic P."/>
            <person name="Normand P."/>
        </authorList>
    </citation>
    <scope>NUCLEOTIDE SEQUENCE [LARGE SCALE GENOMIC DNA]</scope>
    <source>
        <strain evidence="2 3">DD2</strain>
    </source>
</reference>
<evidence type="ECO:0000256" key="1">
    <source>
        <dbReference type="SAM" id="SignalP"/>
    </source>
</evidence>
<dbReference type="InterPro" id="IPR008972">
    <property type="entry name" value="Cupredoxin"/>
</dbReference>
<organism evidence="2 3">
    <name type="scientific">Blastococcus saxobsidens (strain DD2)</name>
    <dbReference type="NCBI Taxonomy" id="1146883"/>
    <lineage>
        <taxon>Bacteria</taxon>
        <taxon>Bacillati</taxon>
        <taxon>Actinomycetota</taxon>
        <taxon>Actinomycetes</taxon>
        <taxon>Geodermatophilales</taxon>
        <taxon>Geodermatophilaceae</taxon>
        <taxon>Blastococcus</taxon>
    </lineage>
</organism>
<gene>
    <name evidence="2" type="ordered locus">BLASA_3080</name>
</gene>
<dbReference type="Gene3D" id="2.60.40.420">
    <property type="entry name" value="Cupredoxins - blue copper proteins"/>
    <property type="match status" value="1"/>
</dbReference>
<dbReference type="SUPFAM" id="SSF49503">
    <property type="entry name" value="Cupredoxins"/>
    <property type="match status" value="1"/>
</dbReference>
<sequence length="125" mass="12493">MRGLVAAAALLLIAACGAADPEPAPAGPPVSELRVGMQEYAFVLSAGTLAVGPVSVVVTNAGSAAHDVVLRQDGRELARSEVLSPGGRQVLDVRVEPGTPVHLECTLTGHSPAGMHATLRVAGGG</sequence>
<feature type="chain" id="PRO_5039637992" evidence="1">
    <location>
        <begin position="19"/>
        <end position="125"/>
    </location>
</feature>
<evidence type="ECO:0000313" key="3">
    <source>
        <dbReference type="Proteomes" id="UP000007517"/>
    </source>
</evidence>
<dbReference type="Proteomes" id="UP000007517">
    <property type="component" value="Chromosome"/>
</dbReference>
<dbReference type="HOGENOM" id="CLU_141684_0_0_11"/>
<reference evidence="3" key="2">
    <citation type="submission" date="2012-02" db="EMBL/GenBank/DDBJ databases">
        <title>Complete genome sequence of Blastococcus saxobsidens strain DD2.</title>
        <authorList>
            <person name="Genoscope."/>
        </authorList>
    </citation>
    <scope>NUCLEOTIDE SEQUENCE [LARGE SCALE GENOMIC DNA]</scope>
    <source>
        <strain evidence="3">DD2</strain>
    </source>
</reference>
<dbReference type="KEGG" id="bsd:BLASA_3080"/>
<keyword evidence="3" id="KW-1185">Reference proteome</keyword>
<name>H6RNK4_BLASD</name>
<evidence type="ECO:0000313" key="2">
    <source>
        <dbReference type="EMBL" id="CCG03951.1"/>
    </source>
</evidence>
<accession>H6RNK4</accession>
<proteinExistence type="predicted"/>
<feature type="signal peptide" evidence="1">
    <location>
        <begin position="1"/>
        <end position="18"/>
    </location>
</feature>
<dbReference type="PROSITE" id="PS51257">
    <property type="entry name" value="PROKAR_LIPOPROTEIN"/>
    <property type="match status" value="1"/>
</dbReference>
<dbReference type="RefSeq" id="WP_014376831.1">
    <property type="nucleotide sequence ID" value="NC_016943.1"/>
</dbReference>
<dbReference type="eggNOG" id="COG4454">
    <property type="taxonomic scope" value="Bacteria"/>
</dbReference>
<dbReference type="EMBL" id="FO117623">
    <property type="protein sequence ID" value="CCG03951.1"/>
    <property type="molecule type" value="Genomic_DNA"/>
</dbReference>
<dbReference type="OrthoDB" id="9793584at2"/>
<protein>
    <submittedName>
        <fullName evidence="2">Putative Uncharacterized copper-binding protein</fullName>
    </submittedName>
</protein>
<dbReference type="STRING" id="1146883.BLASA_3080"/>